<reference evidence="9 10" key="1">
    <citation type="submission" date="2024-01" db="EMBL/GenBank/DDBJ databases">
        <authorList>
            <person name="Allen C."/>
            <person name="Tagirdzhanova G."/>
        </authorList>
    </citation>
    <scope>NUCLEOTIDE SEQUENCE [LARGE SCALE GENOMIC DNA]</scope>
</reference>
<keyword evidence="5" id="KW-0804">Transcription</keyword>
<evidence type="ECO:0000259" key="8">
    <source>
        <dbReference type="PROSITE" id="PS50048"/>
    </source>
</evidence>
<dbReference type="SMART" id="SM00066">
    <property type="entry name" value="GAL4"/>
    <property type="match status" value="1"/>
</dbReference>
<dbReference type="PROSITE" id="PS00463">
    <property type="entry name" value="ZN2_CY6_FUNGAL_1"/>
    <property type="match status" value="1"/>
</dbReference>
<evidence type="ECO:0000256" key="7">
    <source>
        <dbReference type="SAM" id="MobiDB-lite"/>
    </source>
</evidence>
<keyword evidence="2" id="KW-0479">Metal-binding</keyword>
<gene>
    <name evidence="9" type="ORF">SEUCBS140593_000623</name>
</gene>
<feature type="domain" description="Zn(2)-C6 fungal-type" evidence="8">
    <location>
        <begin position="306"/>
        <end position="336"/>
    </location>
</feature>
<feature type="compositionally biased region" description="Low complexity" evidence="7">
    <location>
        <begin position="257"/>
        <end position="268"/>
    </location>
</feature>
<dbReference type="InterPro" id="IPR001138">
    <property type="entry name" value="Zn2Cys6_DnaBD"/>
</dbReference>
<keyword evidence="3" id="KW-0805">Transcription regulation</keyword>
<dbReference type="PANTHER" id="PTHR47338:SF27">
    <property type="entry name" value="ZN(II)2CYS6 TRANSCRIPTION FACTOR (EUROFUNG)"/>
    <property type="match status" value="1"/>
</dbReference>
<dbReference type="InterPro" id="IPR007219">
    <property type="entry name" value="XnlR_reg_dom"/>
</dbReference>
<dbReference type="Proteomes" id="UP001642482">
    <property type="component" value="Unassembled WGS sequence"/>
</dbReference>
<feature type="region of interest" description="Disordered" evidence="7">
    <location>
        <begin position="391"/>
        <end position="419"/>
    </location>
</feature>
<feature type="region of interest" description="Disordered" evidence="7">
    <location>
        <begin position="256"/>
        <end position="289"/>
    </location>
</feature>
<keyword evidence="4" id="KW-0843">Virulence</keyword>
<dbReference type="PROSITE" id="PS50048">
    <property type="entry name" value="ZN2_CY6_FUNGAL_2"/>
    <property type="match status" value="1"/>
</dbReference>
<evidence type="ECO:0000256" key="4">
    <source>
        <dbReference type="ARBA" id="ARBA00023026"/>
    </source>
</evidence>
<feature type="compositionally biased region" description="Low complexity" evidence="7">
    <location>
        <begin position="1049"/>
        <end position="1073"/>
    </location>
</feature>
<accession>A0ABP0ARD5</accession>
<feature type="region of interest" description="Disordered" evidence="7">
    <location>
        <begin position="1125"/>
        <end position="1144"/>
    </location>
</feature>
<feature type="region of interest" description="Disordered" evidence="7">
    <location>
        <begin position="151"/>
        <end position="231"/>
    </location>
</feature>
<feature type="compositionally biased region" description="Polar residues" evidence="7">
    <location>
        <begin position="1081"/>
        <end position="1094"/>
    </location>
</feature>
<evidence type="ECO:0000256" key="1">
    <source>
        <dbReference type="ARBA" id="ARBA00004123"/>
    </source>
</evidence>
<feature type="compositionally biased region" description="Low complexity" evidence="7">
    <location>
        <begin position="1132"/>
        <end position="1144"/>
    </location>
</feature>
<evidence type="ECO:0000256" key="5">
    <source>
        <dbReference type="ARBA" id="ARBA00023163"/>
    </source>
</evidence>
<dbReference type="InterPro" id="IPR050815">
    <property type="entry name" value="TF_fung"/>
</dbReference>
<keyword evidence="10" id="KW-1185">Reference proteome</keyword>
<dbReference type="Pfam" id="PF04082">
    <property type="entry name" value="Fungal_trans"/>
    <property type="match status" value="1"/>
</dbReference>
<dbReference type="PRINTS" id="PR00755">
    <property type="entry name" value="AFLATOXINBRP"/>
</dbReference>
<organism evidence="9 10">
    <name type="scientific">Sporothrix eucalyptigena</name>
    <dbReference type="NCBI Taxonomy" id="1812306"/>
    <lineage>
        <taxon>Eukaryota</taxon>
        <taxon>Fungi</taxon>
        <taxon>Dikarya</taxon>
        <taxon>Ascomycota</taxon>
        <taxon>Pezizomycotina</taxon>
        <taxon>Sordariomycetes</taxon>
        <taxon>Sordariomycetidae</taxon>
        <taxon>Ophiostomatales</taxon>
        <taxon>Ophiostomataceae</taxon>
        <taxon>Sporothrix</taxon>
    </lineage>
</organism>
<keyword evidence="6" id="KW-0539">Nucleus</keyword>
<feature type="compositionally biased region" description="Gly residues" evidence="7">
    <location>
        <begin position="1203"/>
        <end position="1239"/>
    </location>
</feature>
<comment type="caution">
    <text evidence="9">The sequence shown here is derived from an EMBL/GenBank/DDBJ whole genome shotgun (WGS) entry which is preliminary data.</text>
</comment>
<dbReference type="CDD" id="cd12148">
    <property type="entry name" value="fungal_TF_MHR"/>
    <property type="match status" value="1"/>
</dbReference>
<comment type="subcellular location">
    <subcellularLocation>
        <location evidence="1">Nucleus</location>
    </subcellularLocation>
</comment>
<evidence type="ECO:0000313" key="9">
    <source>
        <dbReference type="EMBL" id="CAK7209822.1"/>
    </source>
</evidence>
<dbReference type="EMBL" id="CAWUHD010000003">
    <property type="protein sequence ID" value="CAK7209822.1"/>
    <property type="molecule type" value="Genomic_DNA"/>
</dbReference>
<dbReference type="SUPFAM" id="SSF57701">
    <property type="entry name" value="Zn2/Cys6 DNA-binding domain"/>
    <property type="match status" value="1"/>
</dbReference>
<dbReference type="CDD" id="cd00067">
    <property type="entry name" value="GAL4"/>
    <property type="match status" value="1"/>
</dbReference>
<evidence type="ECO:0000256" key="6">
    <source>
        <dbReference type="ARBA" id="ARBA00023242"/>
    </source>
</evidence>
<dbReference type="Pfam" id="PF00172">
    <property type="entry name" value="Zn_clus"/>
    <property type="match status" value="1"/>
</dbReference>
<protein>
    <recommendedName>
        <fullName evidence="8">Zn(2)-C6 fungal-type domain-containing protein</fullName>
    </recommendedName>
</protein>
<dbReference type="Gene3D" id="4.10.240.10">
    <property type="entry name" value="Zn(2)-C6 fungal-type DNA-binding domain"/>
    <property type="match status" value="1"/>
</dbReference>
<evidence type="ECO:0000256" key="2">
    <source>
        <dbReference type="ARBA" id="ARBA00022723"/>
    </source>
</evidence>
<dbReference type="InterPro" id="IPR036864">
    <property type="entry name" value="Zn2-C6_fun-type_DNA-bd_sf"/>
</dbReference>
<feature type="region of interest" description="Disordered" evidence="7">
    <location>
        <begin position="982"/>
        <end position="1094"/>
    </location>
</feature>
<dbReference type="SMART" id="SM00906">
    <property type="entry name" value="Fungal_trans"/>
    <property type="match status" value="1"/>
</dbReference>
<proteinExistence type="predicted"/>
<evidence type="ECO:0000256" key="3">
    <source>
        <dbReference type="ARBA" id="ARBA00023015"/>
    </source>
</evidence>
<name>A0ABP0ARD5_9PEZI</name>
<evidence type="ECO:0000313" key="10">
    <source>
        <dbReference type="Proteomes" id="UP001642482"/>
    </source>
</evidence>
<feature type="compositionally biased region" description="Low complexity" evidence="7">
    <location>
        <begin position="392"/>
        <end position="415"/>
    </location>
</feature>
<dbReference type="PANTHER" id="PTHR47338">
    <property type="entry name" value="ZN(II)2CYS6 TRANSCRIPTION FACTOR (EUROFUNG)-RELATED"/>
    <property type="match status" value="1"/>
</dbReference>
<feature type="region of interest" description="Disordered" evidence="7">
    <location>
        <begin position="1196"/>
        <end position="1245"/>
    </location>
</feature>
<sequence length="1313" mass="140468">MSDLQLHIDDDERRQFPSLDIGISPSAAVSDADVARLLMSNDSDNQATNQFIPYTEAENLSHATIDAPVMDPESGSGHDAGNPDTGMIEVASPHFDDFQFSPFPMHGDASAIGALPDDAANIFGSASPTSTLPVNALADNTTILTESTAPVVDEQITAQEGEKSKVAETPAPKPRPRASASTKATARERQTAKAASLQGFDDNSPSKVQHTGGDDAVSDAGSQDSSEHDRGASLLEEPISDEFGLVLNDPSSIELRGSSAAAGSNSGAHRPSFLGKDERPGGADTTPAWSELKTKAGKERKRLPLACIACRRKKIRCSGEKPACKHCLRSRTPCVYKVTARKAAPRTDYMAMLDKRLKRMEDRIIKIVPKAEQEPSVMTSVTRAVVKPAIPGASTSGTTNGTGAAALGSASTKGGSNKKRVADEAFGPELDHWARIGSKNRPGSTRPHNMLLQQESEENKLFQEGAEALPSRELQEHLAEVFFEHIYGQAYHLLHRPSYMRKLSAGTLPPVLILSVCAVSARFSSHPTFGNVPNFLRGEEWASHARDIVTRRYEWPNITILTCLLILGLHEFGTCHGGRSWALGGQAIRMAFALQLHKDLERDPFPLPGGAPLSFIDREIRRRTMWACFLMDRFNSSGTDRPTFVKEESVKIQLPIKEKYFLLDMPGSTENLSGHPVTPPAAVAAEASDESQLFDAKDNMGVAAYMIRAIAVWGRVINYLNQGGKELDPRPMWDPESGYTKLVKQVDDMLLSLPPSLAFSQENLHLHDSEGMANQFLFLHIAIHQNILFMNRFAVSSPNGNSQQDSVPKAFVTKAGAKAFAAANRISELLKDAESFLVAAPFVGYCAFLSSTVHIFGIFSGNPAMEATSKRNLATNVKFLSKMKRYWGMFHFMAENLREQYRTCADAARQGTPANENAAASSPIFQYGDWFDRYPHGVSNSDFGDPASYKKKEKGDDAVLEQKPELHTVEEFFVAVAPQNAEGASGAGSNVGGRDAPAPPGSRAASHGKRKSMAKKASGSVASSRATDHQPIESAMPDIGSNGNADALQVQQQQHHAIHQPQQQQQQPHPQAHNMHHGRHYSNSLGGQSSGPTNFNPLSMPQSQASAAAVAAASFHASMNPISPVNVGPFAHPHQQQQQQQQHQPFYQPDLLALTLAHQNNGILPQLDRQLVFGAYGNLDINAAAAGVNGAHGSLDGLSWDGPGPGGAGGSNQGGGQGSGGGHRGSGQGTGPMAGGGDPGVPAAADPMQAFAHHAQEQSSAWFMPFNMEPPEMGQDLSGMGGLDQFANIFGSNGMAPGNGNGGGLGGLHHGNG</sequence>